<comment type="similarity">
    <text evidence="1">Belongs to the peptidase C40 family.</text>
</comment>
<feature type="domain" description="NlpC/P60" evidence="5">
    <location>
        <begin position="49"/>
        <end position="173"/>
    </location>
</feature>
<evidence type="ECO:0000313" key="6">
    <source>
        <dbReference type="EMBL" id="KDN15281.1"/>
    </source>
</evidence>
<comment type="caution">
    <text evidence="6">The sequence shown here is derived from an EMBL/GenBank/DDBJ whole genome shotgun (WGS) entry which is preliminary data.</text>
</comment>
<sequence>MVTCNAQRRVVLGALVLFLSACGTGNQKKVQLDKQYHLTPIRITKVSHQQGSQELLLQSMSLIGSHYRYGGSSRDNGFDCSGMVQYVYQQALQVNLPRTARDIAAVSTPIRMRDLQVGDLVFFNTSGQIYSHIGLYIGNGEFIHAPSSNGVIRTARLDQPYFSQRFTGARTLFAR</sequence>
<keyword evidence="3" id="KW-0378">Hydrolase</keyword>
<dbReference type="EMBL" id="JFZV01000002">
    <property type="protein sequence ID" value="KDN15281.1"/>
    <property type="molecule type" value="Genomic_DNA"/>
</dbReference>
<dbReference type="Proteomes" id="UP000027170">
    <property type="component" value="Unassembled WGS sequence"/>
</dbReference>
<dbReference type="Pfam" id="PF00877">
    <property type="entry name" value="NLPC_P60"/>
    <property type="match status" value="1"/>
</dbReference>
<reference evidence="6 7" key="1">
    <citation type="submission" date="2014-03" db="EMBL/GenBank/DDBJ databases">
        <title>The genomes of two eusocial bee gut symbionts.</title>
        <authorList>
            <person name="Kwong W.K."/>
            <person name="Engel P."/>
            <person name="Koch H."/>
            <person name="Moran N.A."/>
        </authorList>
    </citation>
    <scope>NUCLEOTIDE SEQUENCE [LARGE SCALE GENOMIC DNA]</scope>
    <source>
        <strain evidence="7">wkB29</strain>
    </source>
</reference>
<dbReference type="InterPro" id="IPR000064">
    <property type="entry name" value="NLP_P60_dom"/>
</dbReference>
<keyword evidence="4" id="KW-0788">Thiol protease</keyword>
<dbReference type="PANTHER" id="PTHR47053:SF1">
    <property type="entry name" value="MUREIN DD-ENDOPEPTIDASE MEPH-RELATED"/>
    <property type="match status" value="1"/>
</dbReference>
<organism evidence="6 7">
    <name type="scientific">Snodgrassella communis</name>
    <dbReference type="NCBI Taxonomy" id="2946699"/>
    <lineage>
        <taxon>Bacteria</taxon>
        <taxon>Pseudomonadati</taxon>
        <taxon>Pseudomonadota</taxon>
        <taxon>Betaproteobacteria</taxon>
        <taxon>Neisseriales</taxon>
        <taxon>Neisseriaceae</taxon>
        <taxon>Snodgrassella</taxon>
    </lineage>
</organism>
<dbReference type="GO" id="GO:0008234">
    <property type="term" value="F:cysteine-type peptidase activity"/>
    <property type="evidence" value="ECO:0007669"/>
    <property type="project" value="UniProtKB-KW"/>
</dbReference>
<evidence type="ECO:0000259" key="5">
    <source>
        <dbReference type="PROSITE" id="PS51935"/>
    </source>
</evidence>
<keyword evidence="6" id="KW-0449">Lipoprotein</keyword>
<dbReference type="RefSeq" id="WP_037405846.1">
    <property type="nucleotide sequence ID" value="NZ_JFZV01000002.1"/>
</dbReference>
<name>A0A066TJH6_9NEIS</name>
<evidence type="ECO:0000256" key="3">
    <source>
        <dbReference type="ARBA" id="ARBA00022801"/>
    </source>
</evidence>
<dbReference type="InterPro" id="IPR038765">
    <property type="entry name" value="Papain-like_cys_pep_sf"/>
</dbReference>
<evidence type="ECO:0000256" key="1">
    <source>
        <dbReference type="ARBA" id="ARBA00007074"/>
    </source>
</evidence>
<dbReference type="PROSITE" id="PS51935">
    <property type="entry name" value="NLPC_P60"/>
    <property type="match status" value="1"/>
</dbReference>
<proteinExistence type="inferred from homology"/>
<gene>
    <name evidence="6" type="ORF">SALWKB29_0385</name>
</gene>
<dbReference type="Gene3D" id="3.90.1720.10">
    <property type="entry name" value="endopeptidase domain like (from Nostoc punctiforme)"/>
    <property type="match status" value="1"/>
</dbReference>
<dbReference type="AlphaFoldDB" id="A0A066TJH6"/>
<accession>A0A066TJH6</accession>
<evidence type="ECO:0000256" key="4">
    <source>
        <dbReference type="ARBA" id="ARBA00022807"/>
    </source>
</evidence>
<keyword evidence="7" id="KW-1185">Reference proteome</keyword>
<keyword evidence="2" id="KW-0645">Protease</keyword>
<dbReference type="PANTHER" id="PTHR47053">
    <property type="entry name" value="MUREIN DD-ENDOPEPTIDASE MEPH-RELATED"/>
    <property type="match status" value="1"/>
</dbReference>
<dbReference type="GO" id="GO:0006508">
    <property type="term" value="P:proteolysis"/>
    <property type="evidence" value="ECO:0007669"/>
    <property type="project" value="UniProtKB-KW"/>
</dbReference>
<dbReference type="SUPFAM" id="SSF54001">
    <property type="entry name" value="Cysteine proteinases"/>
    <property type="match status" value="1"/>
</dbReference>
<dbReference type="InterPro" id="IPR051202">
    <property type="entry name" value="Peptidase_C40"/>
</dbReference>
<dbReference type="eggNOG" id="COG0791">
    <property type="taxonomic scope" value="Bacteria"/>
</dbReference>
<evidence type="ECO:0000256" key="2">
    <source>
        <dbReference type="ARBA" id="ARBA00022670"/>
    </source>
</evidence>
<dbReference type="OrthoDB" id="9807055at2"/>
<protein>
    <submittedName>
        <fullName evidence="6">Lipoprotein</fullName>
    </submittedName>
</protein>
<evidence type="ECO:0000313" key="7">
    <source>
        <dbReference type="Proteomes" id="UP000027170"/>
    </source>
</evidence>